<feature type="transmembrane region" description="Helical" evidence="1">
    <location>
        <begin position="230"/>
        <end position="252"/>
    </location>
</feature>
<protein>
    <submittedName>
        <fullName evidence="2">Uncharacterized protein</fullName>
    </submittedName>
</protein>
<evidence type="ECO:0000256" key="1">
    <source>
        <dbReference type="SAM" id="Phobius"/>
    </source>
</evidence>
<evidence type="ECO:0000313" key="2">
    <source>
        <dbReference type="EMBL" id="ETO32114.1"/>
    </source>
</evidence>
<comment type="caution">
    <text evidence="2">The sequence shown here is derived from an EMBL/GenBank/DDBJ whole genome shotgun (WGS) entry which is preliminary data.</text>
</comment>
<feature type="transmembrane region" description="Helical" evidence="1">
    <location>
        <begin position="197"/>
        <end position="218"/>
    </location>
</feature>
<dbReference type="OrthoDB" id="1729737at2759"/>
<dbReference type="PANTHER" id="PTHR46503:SF1">
    <property type="entry name" value="INTER-ALPHA-TRYPSIN INHIBITOR HEAVY CHAIN-LIKE PROTEIN"/>
    <property type="match status" value="1"/>
</dbReference>
<gene>
    <name evidence="2" type="ORF">RFI_05003</name>
</gene>
<keyword evidence="3" id="KW-1185">Reference proteome</keyword>
<reference evidence="2 3" key="1">
    <citation type="journal article" date="2013" name="Curr. Biol.">
        <title>The Genome of the Foraminiferan Reticulomyxa filosa.</title>
        <authorList>
            <person name="Glockner G."/>
            <person name="Hulsmann N."/>
            <person name="Schleicher M."/>
            <person name="Noegel A.A."/>
            <person name="Eichinger L."/>
            <person name="Gallinger C."/>
            <person name="Pawlowski J."/>
            <person name="Sierra R."/>
            <person name="Euteneuer U."/>
            <person name="Pillet L."/>
            <person name="Moustafa A."/>
            <person name="Platzer M."/>
            <person name="Groth M."/>
            <person name="Szafranski K."/>
            <person name="Schliwa M."/>
        </authorList>
    </citation>
    <scope>NUCLEOTIDE SEQUENCE [LARGE SCALE GENOMIC DNA]</scope>
</reference>
<dbReference type="PANTHER" id="PTHR46503">
    <property type="entry name" value="INTER-ALPHA-TRYPSIN INHIBITOR HEAVY CHAIN-LIKE PROTEIN"/>
    <property type="match status" value="1"/>
</dbReference>
<dbReference type="Proteomes" id="UP000023152">
    <property type="component" value="Unassembled WGS sequence"/>
</dbReference>
<organism evidence="2 3">
    <name type="scientific">Reticulomyxa filosa</name>
    <dbReference type="NCBI Taxonomy" id="46433"/>
    <lineage>
        <taxon>Eukaryota</taxon>
        <taxon>Sar</taxon>
        <taxon>Rhizaria</taxon>
        <taxon>Retaria</taxon>
        <taxon>Foraminifera</taxon>
        <taxon>Monothalamids</taxon>
        <taxon>Reticulomyxidae</taxon>
        <taxon>Reticulomyxa</taxon>
    </lineage>
</organism>
<proteinExistence type="predicted"/>
<dbReference type="AlphaFoldDB" id="X6P220"/>
<keyword evidence="1" id="KW-1133">Transmembrane helix</keyword>
<keyword evidence="1" id="KW-0812">Transmembrane</keyword>
<keyword evidence="1" id="KW-0472">Membrane</keyword>
<name>X6P220_RETFI</name>
<evidence type="ECO:0000313" key="3">
    <source>
        <dbReference type="Proteomes" id="UP000023152"/>
    </source>
</evidence>
<sequence>MLAKLGRGFSDVVVYRERIYSKIDHLMRLASVPVLTDIEVGFIANDIEVYPFPVPDLFVHSPVVIAARYNTQNKPPKNVIIKGFEPSGEQKEFVAPVLETPHLPVDKIFVKEKIDLLTAQAWFSDDKKIENQVIQESVTHSIPSQYTSLIAFETRQEDLERRGLLSDQDQDQEKEEEEKTDTIVKSKKWAIVLNNKATVGALAIGGTAIAIAATAATFGDVQATFDNIPVLDGGFGLDLLCVGTFFFFFFFFRMQGCSGGFTSFYCLSHAHKKKKKKM</sequence>
<dbReference type="EMBL" id="ASPP01004475">
    <property type="protein sequence ID" value="ETO32114.1"/>
    <property type="molecule type" value="Genomic_DNA"/>
</dbReference>
<accession>X6P220</accession>